<comment type="caution">
    <text evidence="1">The sequence shown here is derived from an EMBL/GenBank/DDBJ whole genome shotgun (WGS) entry which is preliminary data.</text>
</comment>
<dbReference type="Proteomes" id="UP000550707">
    <property type="component" value="Unassembled WGS sequence"/>
</dbReference>
<evidence type="ECO:0000313" key="2">
    <source>
        <dbReference type="Proteomes" id="UP000550707"/>
    </source>
</evidence>
<gene>
    <name evidence="1" type="ORF">HJG59_007979</name>
</gene>
<reference evidence="1 2" key="1">
    <citation type="journal article" date="2020" name="Nature">
        <title>Six reference-quality genomes reveal evolution of bat adaptations.</title>
        <authorList>
            <person name="Jebb D."/>
            <person name="Huang Z."/>
            <person name="Pippel M."/>
            <person name="Hughes G.M."/>
            <person name="Lavrichenko K."/>
            <person name="Devanna P."/>
            <person name="Winkler S."/>
            <person name="Jermiin L.S."/>
            <person name="Skirmuntt E.C."/>
            <person name="Katzourakis A."/>
            <person name="Burkitt-Gray L."/>
            <person name="Ray D.A."/>
            <person name="Sullivan K.A.M."/>
            <person name="Roscito J.G."/>
            <person name="Kirilenko B.M."/>
            <person name="Davalos L.M."/>
            <person name="Corthals A.P."/>
            <person name="Power M.L."/>
            <person name="Jones G."/>
            <person name="Ransome R.D."/>
            <person name="Dechmann D.K.N."/>
            <person name="Locatelli A.G."/>
            <person name="Puechmaille S.J."/>
            <person name="Fedrigo O."/>
            <person name="Jarvis E.D."/>
            <person name="Hiller M."/>
            <person name="Vernes S.C."/>
            <person name="Myers E.W."/>
            <person name="Teeling E.C."/>
        </authorList>
    </citation>
    <scope>NUCLEOTIDE SEQUENCE [LARGE SCALE GENOMIC DNA]</scope>
    <source>
        <strain evidence="1">MMolMol1</strain>
        <tissue evidence="1">Muscle</tissue>
    </source>
</reference>
<name>A0A7J8JW26_MOLMO</name>
<evidence type="ECO:0000313" key="1">
    <source>
        <dbReference type="EMBL" id="KAF6500958.1"/>
    </source>
</evidence>
<organism evidence="1 2">
    <name type="scientific">Molossus molossus</name>
    <name type="common">Pallas' mastiff bat</name>
    <name type="synonym">Vespertilio molossus</name>
    <dbReference type="NCBI Taxonomy" id="27622"/>
    <lineage>
        <taxon>Eukaryota</taxon>
        <taxon>Metazoa</taxon>
        <taxon>Chordata</taxon>
        <taxon>Craniata</taxon>
        <taxon>Vertebrata</taxon>
        <taxon>Euteleostomi</taxon>
        <taxon>Mammalia</taxon>
        <taxon>Eutheria</taxon>
        <taxon>Laurasiatheria</taxon>
        <taxon>Chiroptera</taxon>
        <taxon>Yangochiroptera</taxon>
        <taxon>Molossidae</taxon>
        <taxon>Molossus</taxon>
    </lineage>
</organism>
<sequence length="134" mass="14719">MNEKDCRRKSTGENAVQLARVSARGDSCRHNDSRHQILAGVQPQVLHSQSPKEATSSLRHVQYPSDNLASFPPVVLSSGYFCLSLPWPSLNIIIINTCHFTIVVASELVSLLPPHSTTVCSPRGLRGSRTLLFI</sequence>
<accession>A0A7J8JW26</accession>
<keyword evidence="2" id="KW-1185">Reference proteome</keyword>
<dbReference type="InParanoid" id="A0A7J8JW26"/>
<protein>
    <submittedName>
        <fullName evidence="1">Uncharacterized protein</fullName>
    </submittedName>
</protein>
<proteinExistence type="predicted"/>
<dbReference type="AlphaFoldDB" id="A0A7J8JW26"/>
<dbReference type="EMBL" id="JACASF010000001">
    <property type="protein sequence ID" value="KAF6500958.1"/>
    <property type="molecule type" value="Genomic_DNA"/>
</dbReference>